<keyword evidence="3" id="KW-1185">Reference proteome</keyword>
<feature type="signal peptide" evidence="1">
    <location>
        <begin position="1"/>
        <end position="25"/>
    </location>
</feature>
<dbReference type="Proteomes" id="UP000006327">
    <property type="component" value="Unassembled WGS sequence"/>
</dbReference>
<evidence type="ECO:0000256" key="1">
    <source>
        <dbReference type="SAM" id="SignalP"/>
    </source>
</evidence>
<reference evidence="2 3" key="1">
    <citation type="journal article" date="2017" name="Antonie Van Leeuwenhoek">
        <title>Rhizobium rhizosphaerae sp. nov., a novel species isolated from rice rhizosphere.</title>
        <authorList>
            <person name="Zhao J.J."/>
            <person name="Zhang J."/>
            <person name="Zhang R.J."/>
            <person name="Zhang C.W."/>
            <person name="Yin H.Q."/>
            <person name="Zhang X.X."/>
        </authorList>
    </citation>
    <scope>NUCLEOTIDE SEQUENCE [LARGE SCALE GENOMIC DNA]</scope>
    <source>
        <strain evidence="2 3">BSs20135</strain>
    </source>
</reference>
<dbReference type="RefSeq" id="WP_007621285.1">
    <property type="nucleotide sequence ID" value="NZ_BAEO01000041.1"/>
</dbReference>
<accession>K6YP18</accession>
<dbReference type="EMBL" id="BAEO01000041">
    <property type="protein sequence ID" value="GAC19912.1"/>
    <property type="molecule type" value="Genomic_DNA"/>
</dbReference>
<organism evidence="2 3">
    <name type="scientific">Paraglaciecola arctica BSs20135</name>
    <dbReference type="NCBI Taxonomy" id="493475"/>
    <lineage>
        <taxon>Bacteria</taxon>
        <taxon>Pseudomonadati</taxon>
        <taxon>Pseudomonadota</taxon>
        <taxon>Gammaproteobacteria</taxon>
        <taxon>Alteromonadales</taxon>
        <taxon>Alteromonadaceae</taxon>
        <taxon>Paraglaciecola</taxon>
    </lineage>
</organism>
<protein>
    <recommendedName>
        <fullName evidence="4">Lipoprotein</fullName>
    </recommendedName>
</protein>
<dbReference type="STRING" id="493475.GARC_2949"/>
<comment type="caution">
    <text evidence="2">The sequence shown here is derived from an EMBL/GenBank/DDBJ whole genome shotgun (WGS) entry which is preliminary data.</text>
</comment>
<evidence type="ECO:0000313" key="3">
    <source>
        <dbReference type="Proteomes" id="UP000006327"/>
    </source>
</evidence>
<evidence type="ECO:0008006" key="4">
    <source>
        <dbReference type="Google" id="ProtNLM"/>
    </source>
</evidence>
<sequence>MKLIKIAVLSSLVLAANSCTVLGFATDMVLLSAVTAGNDVDVSQQELFFTNEGLKQDAKLVKEVVAELSSSKSDFNPIFPTFEKKSQATTSICKNVQDGQQQCYPPEYYKDMYITDSASKEDETHSGKD</sequence>
<dbReference type="AlphaFoldDB" id="K6YP18"/>
<proteinExistence type="predicted"/>
<evidence type="ECO:0000313" key="2">
    <source>
        <dbReference type="EMBL" id="GAC19912.1"/>
    </source>
</evidence>
<feature type="chain" id="PRO_5003900223" description="Lipoprotein" evidence="1">
    <location>
        <begin position="26"/>
        <end position="129"/>
    </location>
</feature>
<name>K6YP18_9ALTE</name>
<keyword evidence="1" id="KW-0732">Signal</keyword>
<gene>
    <name evidence="2" type="ORF">GARC_2949</name>
</gene>